<dbReference type="Proteomes" id="UP000526734">
    <property type="component" value="Unassembled WGS sequence"/>
</dbReference>
<keyword evidence="2" id="KW-1185">Reference proteome</keyword>
<dbReference type="AlphaFoldDB" id="A0A7W3ZAS1"/>
<dbReference type="RefSeq" id="WP_182891078.1">
    <property type="nucleotide sequence ID" value="NZ_JACGZW010000004.1"/>
</dbReference>
<proteinExistence type="predicted"/>
<dbReference type="EMBL" id="JACGZW010000004">
    <property type="protein sequence ID" value="MBB1153988.1"/>
    <property type="molecule type" value="Genomic_DNA"/>
</dbReference>
<reference evidence="1 2" key="1">
    <citation type="submission" date="2020-08" db="EMBL/GenBank/DDBJ databases">
        <title>Amycolatopsis sp. nov. DR6-1 isolated from Dendrobium heterocarpum.</title>
        <authorList>
            <person name="Tedsree N."/>
            <person name="Kuncharoen N."/>
            <person name="Likhitwitayawuid K."/>
            <person name="Tanasupawat S."/>
        </authorList>
    </citation>
    <scope>NUCLEOTIDE SEQUENCE [LARGE SCALE GENOMIC DNA]</scope>
    <source>
        <strain evidence="1 2">DR6-1</strain>
    </source>
</reference>
<evidence type="ECO:0000313" key="2">
    <source>
        <dbReference type="Proteomes" id="UP000526734"/>
    </source>
</evidence>
<protein>
    <recommendedName>
        <fullName evidence="3">Terminase</fullName>
    </recommendedName>
</protein>
<evidence type="ECO:0008006" key="3">
    <source>
        <dbReference type="Google" id="ProtNLM"/>
    </source>
</evidence>
<accession>A0A7W3ZAS1</accession>
<gene>
    <name evidence="1" type="ORF">H4281_12670</name>
</gene>
<name>A0A7W3ZAS1_9PSEU</name>
<evidence type="ECO:0000313" key="1">
    <source>
        <dbReference type="EMBL" id="MBB1153988.1"/>
    </source>
</evidence>
<comment type="caution">
    <text evidence="1">The sequence shown here is derived from an EMBL/GenBank/DDBJ whole genome shotgun (WGS) entry which is preliminary data.</text>
</comment>
<organism evidence="1 2">
    <name type="scientific">Amycolatopsis dendrobii</name>
    <dbReference type="NCBI Taxonomy" id="2760662"/>
    <lineage>
        <taxon>Bacteria</taxon>
        <taxon>Bacillati</taxon>
        <taxon>Actinomycetota</taxon>
        <taxon>Actinomycetes</taxon>
        <taxon>Pseudonocardiales</taxon>
        <taxon>Pseudonocardiaceae</taxon>
        <taxon>Amycolatopsis</taxon>
    </lineage>
</organism>
<sequence>MAAGRSQYVVDFPTLWVVPAWIERHCIIPDGFRKGQYFRMYDWQLWCTVNHYRIKPRTEQVPGWGVDPDVIPIRAGAFHNRRSQVIAPQKTGKGPWTAAIVSAEAVGPVLFLGWAGDDDVYDCADHGCGCGWVYRYKPGEAMGHAWPTPLIQLLATSEDQVDNVYRPLQAMARGERLADRMKVREGFIRVTGGDGDPDSNRIDVVTSSAMSRLGNPITFCAQDETGLYTDQNKLVKVAQTMRRGAAAMGGRSVETTNCYDPSEKSVAQRTHEGRAKDVFKFYEPPPADLKYKNKADRKKIHAFNYAGSPHADLAGIEGEAAELIETDPGQAERFYGNRIVAGLGTWMDGERWEARKTTKPVTVPLRSQIVLGFDGSDVDDWTGIRAQTRDGYQFTPDTPAGPTIWDPADYEGRVPRLEVAAAVDWLFANYDVVRMYADPPYWETEIDTWAEKYGVKRVLRWETYRPVQMHAACERILTDVAKADSAFAHDGCEVTKDHMGAARKAARPSNRYVLTKPGDGRKIDMAVVSVICNEAAGDVTAAKLWRKKYYAYTA</sequence>